<dbReference type="Proteomes" id="UP001476798">
    <property type="component" value="Unassembled WGS sequence"/>
</dbReference>
<gene>
    <name evidence="1" type="ORF">GOODEAATRI_030630</name>
</gene>
<protein>
    <submittedName>
        <fullName evidence="1">Uncharacterized protein</fullName>
    </submittedName>
</protein>
<proteinExistence type="predicted"/>
<organism evidence="1 2">
    <name type="scientific">Goodea atripinnis</name>
    <dbReference type="NCBI Taxonomy" id="208336"/>
    <lineage>
        <taxon>Eukaryota</taxon>
        <taxon>Metazoa</taxon>
        <taxon>Chordata</taxon>
        <taxon>Craniata</taxon>
        <taxon>Vertebrata</taxon>
        <taxon>Euteleostomi</taxon>
        <taxon>Actinopterygii</taxon>
        <taxon>Neopterygii</taxon>
        <taxon>Teleostei</taxon>
        <taxon>Neoteleostei</taxon>
        <taxon>Acanthomorphata</taxon>
        <taxon>Ovalentaria</taxon>
        <taxon>Atherinomorphae</taxon>
        <taxon>Cyprinodontiformes</taxon>
        <taxon>Goodeidae</taxon>
        <taxon>Goodea</taxon>
    </lineage>
</organism>
<dbReference type="EMBL" id="JAHRIO010044885">
    <property type="protein sequence ID" value="MEQ2173292.1"/>
    <property type="molecule type" value="Genomic_DNA"/>
</dbReference>
<evidence type="ECO:0000313" key="2">
    <source>
        <dbReference type="Proteomes" id="UP001476798"/>
    </source>
</evidence>
<name>A0ABV0NSV6_9TELE</name>
<keyword evidence="2" id="KW-1185">Reference proteome</keyword>
<sequence length="101" mass="11187">MALWRKGSPASFCLSRYAPQLCRTMRHAGNGNISLVSEGFIILGDVRVPTLVELFMSNCTAYLVCPTKMNDHNSTCSLKPPVSHGRWLLTLSLVLLEVFTC</sequence>
<comment type="caution">
    <text evidence="1">The sequence shown here is derived from an EMBL/GenBank/DDBJ whole genome shotgun (WGS) entry which is preliminary data.</text>
</comment>
<accession>A0ABV0NSV6</accession>
<reference evidence="1 2" key="1">
    <citation type="submission" date="2021-06" db="EMBL/GenBank/DDBJ databases">
        <authorList>
            <person name="Palmer J.M."/>
        </authorList>
    </citation>
    <scope>NUCLEOTIDE SEQUENCE [LARGE SCALE GENOMIC DNA]</scope>
    <source>
        <strain evidence="1 2">GA_2019</strain>
        <tissue evidence="1">Muscle</tissue>
    </source>
</reference>
<evidence type="ECO:0000313" key="1">
    <source>
        <dbReference type="EMBL" id="MEQ2173292.1"/>
    </source>
</evidence>